<sequence>MQRLSFLLFAVILFSTASAYSQVIIDTSLNNSERMHEIATHQNSAIKSNILVKSKEASPLETEEMSLSMIRVHSAAETKPLKSGSYIWNGKQWKVIDAFIIALTKGIA</sequence>
<evidence type="ECO:0000256" key="1">
    <source>
        <dbReference type="SAM" id="SignalP"/>
    </source>
</evidence>
<keyword evidence="1" id="KW-0732">Signal</keyword>
<reference evidence="3" key="1">
    <citation type="journal article" date="2019" name="Int. J. Syst. Evol. Microbiol.">
        <title>The Global Catalogue of Microorganisms (GCM) 10K type strain sequencing project: providing services to taxonomists for standard genome sequencing and annotation.</title>
        <authorList>
            <consortium name="The Broad Institute Genomics Platform"/>
            <consortium name="The Broad Institute Genome Sequencing Center for Infectious Disease"/>
            <person name="Wu L."/>
            <person name="Ma J."/>
        </authorList>
    </citation>
    <scope>NUCLEOTIDE SEQUENCE [LARGE SCALE GENOMIC DNA]</scope>
    <source>
        <strain evidence="3">YJ-61-S</strain>
    </source>
</reference>
<dbReference type="Proteomes" id="UP001596043">
    <property type="component" value="Unassembled WGS sequence"/>
</dbReference>
<comment type="caution">
    <text evidence="2">The sequence shown here is derived from an EMBL/GenBank/DDBJ whole genome shotgun (WGS) entry which is preliminary data.</text>
</comment>
<proteinExistence type="predicted"/>
<accession>A0ABV9HT20</accession>
<name>A0ABV9HT20_9FLAO</name>
<protein>
    <submittedName>
        <fullName evidence="2">Uncharacterized protein</fullName>
    </submittedName>
</protein>
<keyword evidence="3" id="KW-1185">Reference proteome</keyword>
<feature type="signal peptide" evidence="1">
    <location>
        <begin position="1"/>
        <end position="19"/>
    </location>
</feature>
<dbReference type="RefSeq" id="WP_379977172.1">
    <property type="nucleotide sequence ID" value="NZ_JBHSFV010000001.1"/>
</dbReference>
<organism evidence="2 3">
    <name type="scientific">Dokdonia ponticola</name>
    <dbReference type="NCBI Taxonomy" id="2041041"/>
    <lineage>
        <taxon>Bacteria</taxon>
        <taxon>Pseudomonadati</taxon>
        <taxon>Bacteroidota</taxon>
        <taxon>Flavobacteriia</taxon>
        <taxon>Flavobacteriales</taxon>
        <taxon>Flavobacteriaceae</taxon>
        <taxon>Dokdonia</taxon>
    </lineage>
</organism>
<gene>
    <name evidence="2" type="ORF">ACFO3O_03795</name>
</gene>
<feature type="chain" id="PRO_5045495854" evidence="1">
    <location>
        <begin position="20"/>
        <end position="108"/>
    </location>
</feature>
<dbReference type="EMBL" id="JBHSFV010000001">
    <property type="protein sequence ID" value="MFC4633013.1"/>
    <property type="molecule type" value="Genomic_DNA"/>
</dbReference>
<evidence type="ECO:0000313" key="3">
    <source>
        <dbReference type="Proteomes" id="UP001596043"/>
    </source>
</evidence>
<evidence type="ECO:0000313" key="2">
    <source>
        <dbReference type="EMBL" id="MFC4633013.1"/>
    </source>
</evidence>